<accession>A0A1M6G291</accession>
<protein>
    <recommendedName>
        <fullName evidence="3">YqeG family HAD IIIA-type phosphatase</fullName>
    </recommendedName>
</protein>
<name>A0A1M6G291_9FIRM</name>
<dbReference type="InterPro" id="IPR036412">
    <property type="entry name" value="HAD-like_sf"/>
</dbReference>
<organism evidence="1 2">
    <name type="scientific">Parasporobacterium paucivorans DSM 15970</name>
    <dbReference type="NCBI Taxonomy" id="1122934"/>
    <lineage>
        <taxon>Bacteria</taxon>
        <taxon>Bacillati</taxon>
        <taxon>Bacillota</taxon>
        <taxon>Clostridia</taxon>
        <taxon>Lachnospirales</taxon>
        <taxon>Lachnospiraceae</taxon>
        <taxon>Parasporobacterium</taxon>
    </lineage>
</organism>
<dbReference type="InterPro" id="IPR023214">
    <property type="entry name" value="HAD_sf"/>
</dbReference>
<dbReference type="RefSeq" id="WP_073993482.1">
    <property type="nucleotide sequence ID" value="NZ_FQYT01000011.1"/>
</dbReference>
<sequence>MLEKFYPKKYYASAYIIDYKKLYEAGCRGLVFDIDNTLVKHGAPANESVISLFRYLHKLGFKTCLISNNKNYRVAPFAEAVGSPCIINAHKPSTDGFVEAMYIMGTGLSSSVFIGDQLFTDIYGANRTKMYSILVKPIGPKEEIQIVFKRIFEKIVLHRYKKDGFRMETI</sequence>
<dbReference type="Pfam" id="PF00702">
    <property type="entry name" value="Hydrolase"/>
    <property type="match status" value="1"/>
</dbReference>
<keyword evidence="2" id="KW-1185">Reference proteome</keyword>
<evidence type="ECO:0000313" key="1">
    <source>
        <dbReference type="EMBL" id="SHJ04076.1"/>
    </source>
</evidence>
<dbReference type="AlphaFoldDB" id="A0A1M6G291"/>
<evidence type="ECO:0008006" key="3">
    <source>
        <dbReference type="Google" id="ProtNLM"/>
    </source>
</evidence>
<dbReference type="SUPFAM" id="SSF56784">
    <property type="entry name" value="HAD-like"/>
    <property type="match status" value="1"/>
</dbReference>
<dbReference type="STRING" id="1122934.SAMN02745691_01231"/>
<dbReference type="OrthoDB" id="9787572at2"/>
<proteinExistence type="predicted"/>
<gene>
    <name evidence="1" type="ORF">SAMN02745691_01231</name>
</gene>
<dbReference type="Gene3D" id="3.40.50.1000">
    <property type="entry name" value="HAD superfamily/HAD-like"/>
    <property type="match status" value="1"/>
</dbReference>
<dbReference type="Proteomes" id="UP000184342">
    <property type="component" value="Unassembled WGS sequence"/>
</dbReference>
<dbReference type="EMBL" id="FQYT01000011">
    <property type="protein sequence ID" value="SHJ04076.1"/>
    <property type="molecule type" value="Genomic_DNA"/>
</dbReference>
<evidence type="ECO:0000313" key="2">
    <source>
        <dbReference type="Proteomes" id="UP000184342"/>
    </source>
</evidence>
<reference evidence="1 2" key="1">
    <citation type="submission" date="2016-11" db="EMBL/GenBank/DDBJ databases">
        <authorList>
            <person name="Jaros S."/>
            <person name="Januszkiewicz K."/>
            <person name="Wedrychowicz H."/>
        </authorList>
    </citation>
    <scope>NUCLEOTIDE SEQUENCE [LARGE SCALE GENOMIC DNA]</scope>
    <source>
        <strain evidence="1 2">DSM 15970</strain>
    </source>
</reference>